<dbReference type="PROSITE" id="PS00116">
    <property type="entry name" value="DNA_POLYMERASE_B"/>
    <property type="match status" value="1"/>
</dbReference>
<dbReference type="EMBL" id="MH382825">
    <property type="protein sequence ID" value="QBZ73689.1"/>
    <property type="molecule type" value="Genomic_DNA"/>
</dbReference>
<evidence type="ECO:0000313" key="3">
    <source>
        <dbReference type="EMBL" id="QKJ80196.1"/>
    </source>
</evidence>
<reference evidence="1" key="3">
    <citation type="submission" date="2018-05" db="EMBL/GenBank/DDBJ databases">
        <title>Hypsizygus marmoreus Mitochondrial Genome and Its Evolution.</title>
        <authorList>
            <person name="Wang G."/>
        </authorList>
    </citation>
    <scope>NUCLEOTIDE SEQUENCE</scope>
</reference>
<evidence type="ECO:0000313" key="2">
    <source>
        <dbReference type="EMBL" id="QCI56445.1"/>
    </source>
</evidence>
<geneLocation type="mitochondrion" evidence="2"/>
<gene>
    <name evidence="2" type="primary">orf137</name>
    <name evidence="1" type="synonym">orf6</name>
    <name evidence="1" type="ORF">HM01MITGene24</name>
</gene>
<proteinExistence type="predicted"/>
<dbReference type="Gene3D" id="3.90.1600.10">
    <property type="entry name" value="Palm domain of DNA polymerase"/>
    <property type="match status" value="1"/>
</dbReference>
<reference evidence="3" key="1">
    <citation type="submission" date="2017-05" db="EMBL/GenBank/DDBJ databases">
        <title>Complete Mitochondrial Genome of the Edible Mushroom Hypsizygus marmoreus.</title>
        <authorList>
            <person name="Gang W."/>
        </authorList>
    </citation>
    <scope>NUCLEOTIDE SEQUENCE</scope>
</reference>
<name>A0A4P8D2S1_HYPMA</name>
<accession>A0A4P8D2S1</accession>
<evidence type="ECO:0008006" key="4">
    <source>
        <dbReference type="Google" id="ProtNLM"/>
    </source>
</evidence>
<protein>
    <recommendedName>
        <fullName evidence="4">DNA-directed DNA polymerase</fullName>
    </recommendedName>
</protein>
<dbReference type="InterPro" id="IPR043502">
    <property type="entry name" value="DNA/RNA_pol_sf"/>
</dbReference>
<evidence type="ECO:0000313" key="1">
    <source>
        <dbReference type="EMBL" id="QBZ73689.1"/>
    </source>
</evidence>
<dbReference type="EMBL" id="MF133443">
    <property type="protein sequence ID" value="QKJ80196.1"/>
    <property type="molecule type" value="Genomic_DNA"/>
</dbReference>
<dbReference type="GO" id="GO:0003676">
    <property type="term" value="F:nucleic acid binding"/>
    <property type="evidence" value="ECO:0007669"/>
    <property type="project" value="InterPro"/>
</dbReference>
<sequence length="137" mass="15449">MEGYIHSNVSIASAVTSYAIIHMKPFILNPGTVYTDTDSIFTSTPLPSHLIDDDLGLMKDELKGSIVEEAYFIDIKKYGYWYYDQSQTIVEKSIISGISRDSVNFAEIKSVYNGNLITKEIPVRFNKSIKTLNININ</sequence>
<dbReference type="GO" id="GO:0000166">
    <property type="term" value="F:nucleotide binding"/>
    <property type="evidence" value="ECO:0007669"/>
    <property type="project" value="InterPro"/>
</dbReference>
<organism evidence="2">
    <name type="scientific">Hypsizygus marmoreus</name>
    <name type="common">White beech mushroom</name>
    <name type="synonym">Agaricus marmoreus</name>
    <dbReference type="NCBI Taxonomy" id="39966"/>
    <lineage>
        <taxon>Eukaryota</taxon>
        <taxon>Fungi</taxon>
        <taxon>Dikarya</taxon>
        <taxon>Basidiomycota</taxon>
        <taxon>Agaricomycotina</taxon>
        <taxon>Agaricomycetes</taxon>
        <taxon>Agaricomycetidae</taxon>
        <taxon>Agaricales</taxon>
        <taxon>Tricholomatineae</taxon>
        <taxon>Lyophyllaceae</taxon>
        <taxon>Hypsizygus</taxon>
    </lineage>
</organism>
<keyword evidence="2" id="KW-0496">Mitochondrion</keyword>
<reference evidence="2" key="2">
    <citation type="journal article" date="2018" name="Mitochondrial DNA Part B Resour">
        <title>The complete mitochondrial genome of the Basidiomycete edible fungus Hypsizygus marmoreus.</title>
        <authorList>
            <person name="Wu Y.-Y."/>
            <person name="Shang J.-J."/>
            <person name="Li Y."/>
            <person name="Zhou C.-L."/>
            <person name="Hou D."/>
            <person name="Li J.-L."/>
            <person name="Tan Q."/>
            <person name="Bao D.-P."/>
            <person name="Yang R.-H."/>
        </authorList>
    </citation>
    <scope>NUCLEOTIDE SEQUENCE</scope>
</reference>
<dbReference type="InterPro" id="IPR017964">
    <property type="entry name" value="DNA-dir_DNA_pol_B_CS"/>
</dbReference>
<dbReference type="InterPro" id="IPR023211">
    <property type="entry name" value="DNA_pol_palm_dom_sf"/>
</dbReference>
<dbReference type="AlphaFoldDB" id="A0A4P8D2S1"/>
<dbReference type="SUPFAM" id="SSF56672">
    <property type="entry name" value="DNA/RNA polymerases"/>
    <property type="match status" value="1"/>
</dbReference>
<dbReference type="EMBL" id="MH746465">
    <property type="protein sequence ID" value="QCI56445.1"/>
    <property type="molecule type" value="Genomic_DNA"/>
</dbReference>